<keyword evidence="8" id="KW-1185">Reference proteome</keyword>
<dbReference type="InterPro" id="IPR011010">
    <property type="entry name" value="DNA_brk_join_enz"/>
</dbReference>
<name>A0ABY2TU50_9SPIR</name>
<dbReference type="CDD" id="cd00397">
    <property type="entry name" value="DNA_BRE_C"/>
    <property type="match status" value="1"/>
</dbReference>
<dbReference type="Gene3D" id="1.10.443.10">
    <property type="entry name" value="Intergrase catalytic core"/>
    <property type="match status" value="1"/>
</dbReference>
<evidence type="ECO:0000259" key="5">
    <source>
        <dbReference type="PROSITE" id="PS51898"/>
    </source>
</evidence>
<dbReference type="InterPro" id="IPR002104">
    <property type="entry name" value="Integrase_catalytic"/>
</dbReference>
<dbReference type="InterPro" id="IPR050090">
    <property type="entry name" value="Tyrosine_recombinase_XerCD"/>
</dbReference>
<feature type="domain" description="Core-binding (CB)" evidence="6">
    <location>
        <begin position="1"/>
        <end position="66"/>
    </location>
</feature>
<dbReference type="EMBL" id="SJDU01000008">
    <property type="protein sequence ID" value="TKZ36310.1"/>
    <property type="molecule type" value="Genomic_DNA"/>
</dbReference>
<dbReference type="RefSeq" id="WP_137997218.1">
    <property type="nucleotide sequence ID" value="NZ_SJDU01000008.1"/>
</dbReference>
<dbReference type="SUPFAM" id="SSF56349">
    <property type="entry name" value="DNA breaking-rejoining enzymes"/>
    <property type="match status" value="1"/>
</dbReference>
<reference evidence="7 8" key="1">
    <citation type="journal article" date="2019" name="Anaerobe">
        <title>Brachyspira catarrhinii sp. nov., an anaerobic intestinal spirochaete isolated from vervet monkeys may have been misidentified as Brachyspira aalborgi in previous studies.</title>
        <authorList>
            <person name="Phillips N.D."/>
            <person name="La T."/>
            <person name="Hampson D.J."/>
        </authorList>
    </citation>
    <scope>NUCLEOTIDE SEQUENCE [LARGE SCALE GENOMIC DNA]</scope>
    <source>
        <strain evidence="7 8">Z12</strain>
    </source>
</reference>
<evidence type="ECO:0000256" key="4">
    <source>
        <dbReference type="PROSITE-ProRule" id="PRU01248"/>
    </source>
</evidence>
<accession>A0ABY2TU50</accession>
<keyword evidence="1" id="KW-0229">DNA integration</keyword>
<gene>
    <name evidence="7" type="ORF">EZH24_00710</name>
</gene>
<comment type="caution">
    <text evidence="7">The sequence shown here is derived from an EMBL/GenBank/DDBJ whole genome shotgun (WGS) entry which is preliminary data.</text>
</comment>
<evidence type="ECO:0000259" key="6">
    <source>
        <dbReference type="PROSITE" id="PS51900"/>
    </source>
</evidence>
<keyword evidence="3" id="KW-0233">DNA recombination</keyword>
<evidence type="ECO:0000256" key="3">
    <source>
        <dbReference type="ARBA" id="ARBA00023172"/>
    </source>
</evidence>
<evidence type="ECO:0000313" key="8">
    <source>
        <dbReference type="Proteomes" id="UP000310168"/>
    </source>
</evidence>
<dbReference type="InterPro" id="IPR044068">
    <property type="entry name" value="CB"/>
</dbReference>
<dbReference type="PROSITE" id="PS51900">
    <property type="entry name" value="CB"/>
    <property type="match status" value="1"/>
</dbReference>
<dbReference type="PROSITE" id="PS51898">
    <property type="entry name" value="TYR_RECOMBINASE"/>
    <property type="match status" value="1"/>
</dbReference>
<feature type="domain" description="Tyr recombinase" evidence="5">
    <location>
        <begin position="88"/>
        <end position="283"/>
    </location>
</feature>
<proteinExistence type="predicted"/>
<evidence type="ECO:0000256" key="1">
    <source>
        <dbReference type="ARBA" id="ARBA00022908"/>
    </source>
</evidence>
<evidence type="ECO:0000256" key="2">
    <source>
        <dbReference type="ARBA" id="ARBA00023125"/>
    </source>
</evidence>
<evidence type="ECO:0000313" key="7">
    <source>
        <dbReference type="EMBL" id="TKZ36310.1"/>
    </source>
</evidence>
<dbReference type="InterPro" id="IPR013762">
    <property type="entry name" value="Integrase-like_cat_sf"/>
</dbReference>
<dbReference type="PANTHER" id="PTHR30349">
    <property type="entry name" value="PHAGE INTEGRASE-RELATED"/>
    <property type="match status" value="1"/>
</dbReference>
<dbReference type="Pfam" id="PF00589">
    <property type="entry name" value="Phage_integrase"/>
    <property type="match status" value="1"/>
</dbReference>
<keyword evidence="2 4" id="KW-0238">DNA-binding</keyword>
<protein>
    <submittedName>
        <fullName evidence="7">Site-specific integrase</fullName>
    </submittedName>
</protein>
<organism evidence="7 8">
    <name type="scientific">Brachyspira catarrhinii</name>
    <dbReference type="NCBI Taxonomy" id="2528966"/>
    <lineage>
        <taxon>Bacteria</taxon>
        <taxon>Pseudomonadati</taxon>
        <taxon>Spirochaetota</taxon>
        <taxon>Spirochaetia</taxon>
        <taxon>Brachyspirales</taxon>
        <taxon>Brachyspiraceae</taxon>
        <taxon>Brachyspira</taxon>
    </lineage>
</organism>
<dbReference type="Proteomes" id="UP000310168">
    <property type="component" value="Unassembled WGS sequence"/>
</dbReference>
<sequence length="340" mass="40000">MYSLKCDTFWLKRFFEIETIKNKKIKDITKSDVKKAFGELLKKYKRGSSALNSCATALRKYYNYLNDTTKYKLDLSIFNIKLPKRIHKTPSAFLFRDVINLFKENYHKAKKFTERRDLIAFLLYSITGARKHELTNLKIKNISSAYGNNASVFDFEERKIKIFQSKTEEYRSVLLPPIAMKYVNLYLEEREKYANRSADGFFINANGENASESIMDRIPERFQKKYNVKFNLHQLRAGYVSDLYDNGIDLTMVSRIIGHKSVDTTNKHYLDLQNKEMMRAVKRHPAFSIRREKLKEETKEKTSELSKEALQDYIKNNLNEIIKYIENKKSSSEAGNDRKG</sequence>